<accession>A0ABV7JU53</accession>
<evidence type="ECO:0000313" key="2">
    <source>
        <dbReference type="Proteomes" id="UP001595477"/>
    </source>
</evidence>
<name>A0ABV7JU53_9ALTE</name>
<dbReference type="EMBL" id="JBHRSX010000004">
    <property type="protein sequence ID" value="MFC3200261.1"/>
    <property type="molecule type" value="Genomic_DNA"/>
</dbReference>
<comment type="caution">
    <text evidence="1">The sequence shown here is derived from an EMBL/GenBank/DDBJ whole genome shotgun (WGS) entry which is preliminary data.</text>
</comment>
<protein>
    <submittedName>
        <fullName evidence="1">Transglutaminase-like cysteine peptidase</fullName>
    </submittedName>
</protein>
<gene>
    <name evidence="1" type="ORF">ACFOEW_00300</name>
</gene>
<dbReference type="PANTHER" id="PTHR39327">
    <property type="match status" value="1"/>
</dbReference>
<organism evidence="1 2">
    <name type="scientific">Alteromonas oceani</name>
    <dbReference type="NCBI Taxonomy" id="2071609"/>
    <lineage>
        <taxon>Bacteria</taxon>
        <taxon>Pseudomonadati</taxon>
        <taxon>Pseudomonadota</taxon>
        <taxon>Gammaproteobacteria</taxon>
        <taxon>Alteromonadales</taxon>
        <taxon>Alteromonadaceae</taxon>
        <taxon>Alteromonas/Salinimonas group</taxon>
        <taxon>Alteromonas</taxon>
    </lineage>
</organism>
<sequence>MRTTASFKIVLIVTLGLTWPGVSHAGENYWPRVKAVNAYFNSNYSVSDDLTLWAEEDHWATPKEFAAKGAGDCEDFAIAKYFELVAENVPKELLALSYVTLNGNQAHMVLLYNDQAEEAWFVLDSYNPAVLPESKRPDLDFIYSFNELGVWVPDKKVIGKKVAEANSLSKWQDILKSVATDD</sequence>
<dbReference type="RefSeq" id="WP_123327040.1">
    <property type="nucleotide sequence ID" value="NZ_JBHRSX010000004.1"/>
</dbReference>
<dbReference type="Proteomes" id="UP001595477">
    <property type="component" value="Unassembled WGS sequence"/>
</dbReference>
<dbReference type="Gene3D" id="3.10.620.30">
    <property type="match status" value="1"/>
</dbReference>
<proteinExistence type="predicted"/>
<dbReference type="InterPro" id="IPR010319">
    <property type="entry name" value="Transglutaminase-like_Cys_pept"/>
</dbReference>
<keyword evidence="2" id="KW-1185">Reference proteome</keyword>
<dbReference type="PANTHER" id="PTHR39327:SF1">
    <property type="entry name" value="BLR5470 PROTEIN"/>
    <property type="match status" value="1"/>
</dbReference>
<evidence type="ECO:0000313" key="1">
    <source>
        <dbReference type="EMBL" id="MFC3200261.1"/>
    </source>
</evidence>
<reference evidence="2" key="1">
    <citation type="journal article" date="2019" name="Int. J. Syst. Evol. Microbiol.">
        <title>The Global Catalogue of Microorganisms (GCM) 10K type strain sequencing project: providing services to taxonomists for standard genome sequencing and annotation.</title>
        <authorList>
            <consortium name="The Broad Institute Genomics Platform"/>
            <consortium name="The Broad Institute Genome Sequencing Center for Infectious Disease"/>
            <person name="Wu L."/>
            <person name="Ma J."/>
        </authorList>
    </citation>
    <scope>NUCLEOTIDE SEQUENCE [LARGE SCALE GENOMIC DNA]</scope>
    <source>
        <strain evidence="2">KCTC 52449</strain>
    </source>
</reference>
<dbReference type="Pfam" id="PF06035">
    <property type="entry name" value="Peptidase_C93"/>
    <property type="match status" value="1"/>
</dbReference>